<dbReference type="HOGENOM" id="CLU_066679_1_0_1"/>
<keyword evidence="2" id="KW-1185">Reference proteome</keyword>
<accession>A0A0C2WY67</accession>
<sequence>MPMKYESRKFVDLILRVTSKWANWDPPRQINIGDYGTVNQDTGEFECEGSIYGDSFQATAAKLGVDLKELGPKLHGEELEIIVTSKGMTATKVEFSPQAGFQNVVEAGIRVQLQCGGDRGAALILYKPQYWSLPHDPGLYKLLQERPDPLDRKYIVTEVVKCPGYVLYLSNKTNESFEVQLGANMPLMPNVSVGGQSTLNWSEKVATGILRRANGTDATYIPLFKLKQPPAWFWKYMPYRRGEARRKEDFSSFEDVLQPWNWLDEDGVEQEYYDPRRGRGRVVRQIAPTVKLYNYYKAYIGLVVGSLRAHQQSFQIQ</sequence>
<dbReference type="Proteomes" id="UP000054549">
    <property type="component" value="Unassembled WGS sequence"/>
</dbReference>
<protein>
    <submittedName>
        <fullName evidence="1">Uncharacterized protein</fullName>
    </submittedName>
</protein>
<proteinExistence type="predicted"/>
<reference evidence="1 2" key="1">
    <citation type="submission" date="2014-04" db="EMBL/GenBank/DDBJ databases">
        <title>Evolutionary Origins and Diversification of the Mycorrhizal Mutualists.</title>
        <authorList>
            <consortium name="DOE Joint Genome Institute"/>
            <consortium name="Mycorrhizal Genomics Consortium"/>
            <person name="Kohler A."/>
            <person name="Kuo A."/>
            <person name="Nagy L.G."/>
            <person name="Floudas D."/>
            <person name="Copeland A."/>
            <person name="Barry K.W."/>
            <person name="Cichocki N."/>
            <person name="Veneault-Fourrey C."/>
            <person name="LaButti K."/>
            <person name="Lindquist E.A."/>
            <person name="Lipzen A."/>
            <person name="Lundell T."/>
            <person name="Morin E."/>
            <person name="Murat C."/>
            <person name="Riley R."/>
            <person name="Ohm R."/>
            <person name="Sun H."/>
            <person name="Tunlid A."/>
            <person name="Henrissat B."/>
            <person name="Grigoriev I.V."/>
            <person name="Hibbett D.S."/>
            <person name="Martin F."/>
        </authorList>
    </citation>
    <scope>NUCLEOTIDE SEQUENCE [LARGE SCALE GENOMIC DNA]</scope>
    <source>
        <strain evidence="1 2">Koide BX008</strain>
    </source>
</reference>
<evidence type="ECO:0000313" key="1">
    <source>
        <dbReference type="EMBL" id="KIL66762.1"/>
    </source>
</evidence>
<dbReference type="STRING" id="946122.A0A0C2WY67"/>
<dbReference type="InParanoid" id="A0A0C2WY67"/>
<dbReference type="OrthoDB" id="3255261at2759"/>
<dbReference type="EMBL" id="KN818234">
    <property type="protein sequence ID" value="KIL66762.1"/>
    <property type="molecule type" value="Genomic_DNA"/>
</dbReference>
<evidence type="ECO:0000313" key="2">
    <source>
        <dbReference type="Proteomes" id="UP000054549"/>
    </source>
</evidence>
<organism evidence="1 2">
    <name type="scientific">Amanita muscaria (strain Koide BX008)</name>
    <dbReference type="NCBI Taxonomy" id="946122"/>
    <lineage>
        <taxon>Eukaryota</taxon>
        <taxon>Fungi</taxon>
        <taxon>Dikarya</taxon>
        <taxon>Basidiomycota</taxon>
        <taxon>Agaricomycotina</taxon>
        <taxon>Agaricomycetes</taxon>
        <taxon>Agaricomycetidae</taxon>
        <taxon>Agaricales</taxon>
        <taxon>Pluteineae</taxon>
        <taxon>Amanitaceae</taxon>
        <taxon>Amanita</taxon>
    </lineage>
</organism>
<gene>
    <name evidence="1" type="ORF">M378DRAFT_348196</name>
</gene>
<dbReference type="AlphaFoldDB" id="A0A0C2WY67"/>
<name>A0A0C2WY67_AMAMK</name>